<dbReference type="Proteomes" id="UP000617340">
    <property type="component" value="Unassembled WGS sequence"/>
</dbReference>
<protein>
    <recommendedName>
        <fullName evidence="1">DNA polymerase alpha subunit B N-terminal domain-containing protein</fullName>
    </recommendedName>
</protein>
<dbReference type="Gene3D" id="1.10.8.530">
    <property type="entry name" value="DNA polymerase alpha-primase, subunit B, N-terminal domain"/>
    <property type="match status" value="1"/>
</dbReference>
<proteinExistence type="predicted"/>
<organism evidence="2 3">
    <name type="scientific">Vespula germanica</name>
    <name type="common">German yellow jacket</name>
    <name type="synonym">Paravespula germanica</name>
    <dbReference type="NCBI Taxonomy" id="30212"/>
    <lineage>
        <taxon>Eukaryota</taxon>
        <taxon>Metazoa</taxon>
        <taxon>Ecdysozoa</taxon>
        <taxon>Arthropoda</taxon>
        <taxon>Hexapoda</taxon>
        <taxon>Insecta</taxon>
        <taxon>Pterygota</taxon>
        <taxon>Neoptera</taxon>
        <taxon>Endopterygota</taxon>
        <taxon>Hymenoptera</taxon>
        <taxon>Apocrita</taxon>
        <taxon>Aculeata</taxon>
        <taxon>Vespoidea</taxon>
        <taxon>Vespidae</taxon>
        <taxon>Vespinae</taxon>
        <taxon>Vespula</taxon>
    </lineage>
</organism>
<dbReference type="InterPro" id="IPR043034">
    <property type="entry name" value="DNA_pol_alpha_B_N_sf"/>
</dbReference>
<name>A0A834JVK2_VESGE</name>
<evidence type="ECO:0000313" key="2">
    <source>
        <dbReference type="EMBL" id="KAF7393764.1"/>
    </source>
</evidence>
<dbReference type="AlphaFoldDB" id="A0A834JVK2"/>
<dbReference type="EMBL" id="JACSDZ010000010">
    <property type="protein sequence ID" value="KAF7393764.1"/>
    <property type="molecule type" value="Genomic_DNA"/>
</dbReference>
<evidence type="ECO:0000313" key="3">
    <source>
        <dbReference type="Proteomes" id="UP000617340"/>
    </source>
</evidence>
<dbReference type="InterPro" id="IPR013627">
    <property type="entry name" value="Pol_alpha_B_N"/>
</dbReference>
<evidence type="ECO:0000259" key="1">
    <source>
        <dbReference type="Pfam" id="PF08418"/>
    </source>
</evidence>
<gene>
    <name evidence="2" type="ORF">HZH68_010583</name>
</gene>
<feature type="domain" description="DNA polymerase alpha subunit B N-terminal" evidence="1">
    <location>
        <begin position="5"/>
        <end position="73"/>
    </location>
</feature>
<keyword evidence="3" id="KW-1185">Reference proteome</keyword>
<comment type="caution">
    <text evidence="2">The sequence shown here is derived from an EMBL/GenBank/DDBJ whole genome shotgun (WGS) entry which is preliminary data.</text>
</comment>
<sequence>MDKIENLQKYFQEFGCVVEDNGVLDKCIELCNLYNVDEEKLVEMWLGYSTSVFNEVDITLDRLIKLEHELLKKENKSNNVNRNGEFLNTRSIITDPLKQIISESDNILEMYGCDGVKTPTTTVTKCNIFTILADISILFCILYSKFKFKEAKWQHCNESLRVPRESQGRSEKPNR</sequence>
<accession>A0A834JVK2</accession>
<dbReference type="Pfam" id="PF08418">
    <property type="entry name" value="Pol_alpha_B_N"/>
    <property type="match status" value="1"/>
</dbReference>
<reference evidence="2" key="1">
    <citation type="journal article" date="2020" name="G3 (Bethesda)">
        <title>High-Quality Assemblies for Three Invasive Social Wasps from the &lt;i&gt;Vespula&lt;/i&gt; Genus.</title>
        <authorList>
            <person name="Harrop T.W.R."/>
            <person name="Guhlin J."/>
            <person name="McLaughlin G.M."/>
            <person name="Permina E."/>
            <person name="Stockwell P."/>
            <person name="Gilligan J."/>
            <person name="Le Lec M.F."/>
            <person name="Gruber M.A.M."/>
            <person name="Quinn O."/>
            <person name="Lovegrove M."/>
            <person name="Duncan E.J."/>
            <person name="Remnant E.J."/>
            <person name="Van Eeckhoven J."/>
            <person name="Graham B."/>
            <person name="Knapp R.A."/>
            <person name="Langford K.W."/>
            <person name="Kronenberg Z."/>
            <person name="Press M.O."/>
            <person name="Eacker S.M."/>
            <person name="Wilson-Rankin E.E."/>
            <person name="Purcell J."/>
            <person name="Lester P.J."/>
            <person name="Dearden P.K."/>
        </authorList>
    </citation>
    <scope>NUCLEOTIDE SEQUENCE</scope>
    <source>
        <strain evidence="2">Linc-1</strain>
    </source>
</reference>